<dbReference type="Proteomes" id="UP001396334">
    <property type="component" value="Unassembled WGS sequence"/>
</dbReference>
<dbReference type="EMBL" id="JBBPBN010000037">
    <property type="protein sequence ID" value="KAK9000710.1"/>
    <property type="molecule type" value="Genomic_DNA"/>
</dbReference>
<keyword evidence="1" id="KW-0812">Transmembrane</keyword>
<proteinExistence type="predicted"/>
<accession>A0ABR2QJG2</accession>
<keyword evidence="1" id="KW-0472">Membrane</keyword>
<protein>
    <submittedName>
        <fullName evidence="2">Uncharacterized protein</fullName>
    </submittedName>
</protein>
<keyword evidence="1" id="KW-1133">Transmembrane helix</keyword>
<evidence type="ECO:0000313" key="3">
    <source>
        <dbReference type="Proteomes" id="UP001396334"/>
    </source>
</evidence>
<keyword evidence="3" id="KW-1185">Reference proteome</keyword>
<organism evidence="2 3">
    <name type="scientific">Hibiscus sabdariffa</name>
    <name type="common">roselle</name>
    <dbReference type="NCBI Taxonomy" id="183260"/>
    <lineage>
        <taxon>Eukaryota</taxon>
        <taxon>Viridiplantae</taxon>
        <taxon>Streptophyta</taxon>
        <taxon>Embryophyta</taxon>
        <taxon>Tracheophyta</taxon>
        <taxon>Spermatophyta</taxon>
        <taxon>Magnoliopsida</taxon>
        <taxon>eudicotyledons</taxon>
        <taxon>Gunneridae</taxon>
        <taxon>Pentapetalae</taxon>
        <taxon>rosids</taxon>
        <taxon>malvids</taxon>
        <taxon>Malvales</taxon>
        <taxon>Malvaceae</taxon>
        <taxon>Malvoideae</taxon>
        <taxon>Hibiscus</taxon>
    </lineage>
</organism>
<evidence type="ECO:0000313" key="2">
    <source>
        <dbReference type="EMBL" id="KAK9000710.1"/>
    </source>
</evidence>
<comment type="caution">
    <text evidence="2">The sequence shown here is derived from an EMBL/GenBank/DDBJ whole genome shotgun (WGS) entry which is preliminary data.</text>
</comment>
<reference evidence="2 3" key="1">
    <citation type="journal article" date="2024" name="G3 (Bethesda)">
        <title>Genome assembly of Hibiscus sabdariffa L. provides insights into metabolisms of medicinal natural products.</title>
        <authorList>
            <person name="Kim T."/>
        </authorList>
    </citation>
    <scope>NUCLEOTIDE SEQUENCE [LARGE SCALE GENOMIC DNA]</scope>
    <source>
        <strain evidence="2">TK-2024</strain>
        <tissue evidence="2">Old leaves</tissue>
    </source>
</reference>
<gene>
    <name evidence="2" type="ORF">V6N11_081199</name>
</gene>
<sequence>MFHYSSKDLQPMFGERVTWANGHDVDVVVLGAVCIFDQWPDAVTKFKKTKLIVTHVAVTWWLRQFYCKIHMALGFSVWSDYSWPLLPSCGGVLVLDFGTAAYGNNVLRGTSYYLSFYLYVVEQVFAIVMVVMLCSRLGFTPNPINRGLRLFIYSCLGLMLAEKYRNV</sequence>
<evidence type="ECO:0000256" key="1">
    <source>
        <dbReference type="SAM" id="Phobius"/>
    </source>
</evidence>
<name>A0ABR2QJG2_9ROSI</name>
<feature type="transmembrane region" description="Helical" evidence="1">
    <location>
        <begin position="116"/>
        <end position="138"/>
    </location>
</feature>